<dbReference type="SUPFAM" id="SSF57184">
    <property type="entry name" value="Growth factor receptor domain"/>
    <property type="match status" value="2"/>
</dbReference>
<dbReference type="InterPro" id="IPR011641">
    <property type="entry name" value="Tyr-kin_ephrin_A/B_rcpt-like"/>
</dbReference>
<keyword evidence="1" id="KW-0677">Repeat</keyword>
<evidence type="ECO:0000256" key="1">
    <source>
        <dbReference type="ARBA" id="ARBA00022737"/>
    </source>
</evidence>
<sequence length="514" mass="55888">MECPVGYFSGRSDSAGGACLPCPRGYFSDQTAQTSCTRCGSNLTTLQEGSVSQADCVESCSPGSYYSTETTRCHLCPLGQYQEMSGQSTCNSCPPGLSTRTPGETRSSGCQDVCGAGQELWLAGQCRKCPVGTYKQHAQVFCTPCPYGTTSAGEGATSVDMCDLEECKPGNYWNPTSKSCSPCPVGSYQPEKGQHACMNCPSGHTTDREGSVSVTSCVSASVDECGLGLDSCDELSVCRDTAQSYQCVCKFGRHLDGHCMDACEQYCSELTPCSEDGVTDPDGDGAGQDNPDRCRCRIRTCKSQDGQWRNIYGILTVSSISFSTLAMTVIIITSVILAFRKRRACAEKHEIRYYRRSELGPRGVTNTAFVRADHEGHTSEPGCNTTRGPTASNITTMYNTRTPTFNSVNTRTTTAFSDSSSSITSSSMRSKAALVLEKGAQRQHRNKRQNQTRQQKRWKQAEKDHRQSDTRQESGYQTDRDELSLAMPLATVWYPGHLSLDSHGTETPVETSTM</sequence>
<dbReference type="PANTHER" id="PTHR24046:SF5">
    <property type="entry name" value="EGF-LIKE DOMAIN-CONTAINING PROTEIN"/>
    <property type="match status" value="1"/>
</dbReference>
<evidence type="ECO:0000313" key="7">
    <source>
        <dbReference type="EMBL" id="RUS73176.1"/>
    </source>
</evidence>
<dbReference type="GO" id="GO:0005615">
    <property type="term" value="C:extracellular space"/>
    <property type="evidence" value="ECO:0007669"/>
    <property type="project" value="TreeGrafter"/>
</dbReference>
<dbReference type="PANTHER" id="PTHR24046">
    <property type="entry name" value="SIGNAL PEPTIDE, CUB AND EGF-LIKE DOMAIN-CONTAINING"/>
    <property type="match status" value="1"/>
</dbReference>
<proteinExistence type="predicted"/>
<dbReference type="AlphaFoldDB" id="A0A3S1BRI3"/>
<keyword evidence="3" id="KW-0245">EGF-like domain</keyword>
<protein>
    <recommendedName>
        <fullName evidence="6">EGF-like domain-containing protein</fullName>
    </recommendedName>
</protein>
<feature type="compositionally biased region" description="Low complexity" evidence="4">
    <location>
        <begin position="410"/>
        <end position="430"/>
    </location>
</feature>
<dbReference type="GO" id="GO:0005509">
    <property type="term" value="F:calcium ion binding"/>
    <property type="evidence" value="ECO:0007669"/>
    <property type="project" value="InterPro"/>
</dbReference>
<keyword evidence="5" id="KW-0472">Membrane</keyword>
<comment type="caution">
    <text evidence="7">The sequence shown here is derived from an EMBL/GenBank/DDBJ whole genome shotgun (WGS) entry which is preliminary data.</text>
</comment>
<evidence type="ECO:0000256" key="2">
    <source>
        <dbReference type="ARBA" id="ARBA00023157"/>
    </source>
</evidence>
<keyword evidence="5" id="KW-1133">Transmembrane helix</keyword>
<evidence type="ECO:0000256" key="4">
    <source>
        <dbReference type="SAM" id="MobiDB-lite"/>
    </source>
</evidence>
<evidence type="ECO:0000259" key="6">
    <source>
        <dbReference type="PROSITE" id="PS50026"/>
    </source>
</evidence>
<feature type="compositionally biased region" description="Polar residues" evidence="4">
    <location>
        <begin position="381"/>
        <end position="409"/>
    </location>
</feature>
<feature type="compositionally biased region" description="Basic and acidic residues" evidence="4">
    <location>
        <begin position="459"/>
        <end position="480"/>
    </location>
</feature>
<dbReference type="STRING" id="188477.A0A3S1BRI3"/>
<dbReference type="Gene3D" id="2.10.50.10">
    <property type="entry name" value="Tumor Necrosis Factor Receptor, subunit A, domain 2"/>
    <property type="match status" value="4"/>
</dbReference>
<dbReference type="Proteomes" id="UP000271974">
    <property type="component" value="Unassembled WGS sequence"/>
</dbReference>
<keyword evidence="8" id="KW-1185">Reference proteome</keyword>
<dbReference type="OrthoDB" id="413581at2759"/>
<feature type="transmembrane region" description="Helical" evidence="5">
    <location>
        <begin position="311"/>
        <end position="339"/>
    </location>
</feature>
<organism evidence="7 8">
    <name type="scientific">Elysia chlorotica</name>
    <name type="common">Eastern emerald elysia</name>
    <name type="synonym">Sea slug</name>
    <dbReference type="NCBI Taxonomy" id="188477"/>
    <lineage>
        <taxon>Eukaryota</taxon>
        <taxon>Metazoa</taxon>
        <taxon>Spiralia</taxon>
        <taxon>Lophotrochozoa</taxon>
        <taxon>Mollusca</taxon>
        <taxon>Gastropoda</taxon>
        <taxon>Heterobranchia</taxon>
        <taxon>Euthyneura</taxon>
        <taxon>Panpulmonata</taxon>
        <taxon>Sacoglossa</taxon>
        <taxon>Placobranchoidea</taxon>
        <taxon>Plakobranchidae</taxon>
        <taxon>Elysia</taxon>
    </lineage>
</organism>
<dbReference type="InterPro" id="IPR001881">
    <property type="entry name" value="EGF-like_Ca-bd_dom"/>
</dbReference>
<name>A0A3S1BRI3_ELYCH</name>
<dbReference type="SMART" id="SM00179">
    <property type="entry name" value="EGF_CA"/>
    <property type="match status" value="1"/>
</dbReference>
<dbReference type="InterPro" id="IPR000152">
    <property type="entry name" value="EGF-type_Asp/Asn_hydroxyl_site"/>
</dbReference>
<keyword evidence="2" id="KW-1015">Disulfide bond</keyword>
<feature type="compositionally biased region" description="Basic residues" evidence="4">
    <location>
        <begin position="441"/>
        <end position="458"/>
    </location>
</feature>
<dbReference type="Pfam" id="PF07699">
    <property type="entry name" value="Ephrin_rec_like"/>
    <property type="match status" value="4"/>
</dbReference>
<dbReference type="InterPro" id="IPR052071">
    <property type="entry name" value="SCUB_EGF-like_domain"/>
</dbReference>
<dbReference type="InterPro" id="IPR000742">
    <property type="entry name" value="EGF"/>
</dbReference>
<dbReference type="PROSITE" id="PS00010">
    <property type="entry name" value="ASX_HYDROXYL"/>
    <property type="match status" value="1"/>
</dbReference>
<dbReference type="InterPro" id="IPR009030">
    <property type="entry name" value="Growth_fac_rcpt_cys_sf"/>
</dbReference>
<evidence type="ECO:0000256" key="3">
    <source>
        <dbReference type="PROSITE-ProRule" id="PRU00076"/>
    </source>
</evidence>
<dbReference type="PROSITE" id="PS50026">
    <property type="entry name" value="EGF_3"/>
    <property type="match status" value="1"/>
</dbReference>
<dbReference type="GO" id="GO:0009986">
    <property type="term" value="C:cell surface"/>
    <property type="evidence" value="ECO:0007669"/>
    <property type="project" value="TreeGrafter"/>
</dbReference>
<dbReference type="GO" id="GO:0007165">
    <property type="term" value="P:signal transduction"/>
    <property type="evidence" value="ECO:0007669"/>
    <property type="project" value="TreeGrafter"/>
</dbReference>
<evidence type="ECO:0000256" key="5">
    <source>
        <dbReference type="SAM" id="Phobius"/>
    </source>
</evidence>
<gene>
    <name evidence="7" type="ORF">EGW08_019068</name>
</gene>
<comment type="caution">
    <text evidence="3">Lacks conserved residue(s) required for the propagation of feature annotation.</text>
</comment>
<accession>A0A3S1BRI3</accession>
<reference evidence="7 8" key="1">
    <citation type="submission" date="2019-01" db="EMBL/GenBank/DDBJ databases">
        <title>A draft genome assembly of the solar-powered sea slug Elysia chlorotica.</title>
        <authorList>
            <person name="Cai H."/>
            <person name="Li Q."/>
            <person name="Fang X."/>
            <person name="Li J."/>
            <person name="Curtis N.E."/>
            <person name="Altenburger A."/>
            <person name="Shibata T."/>
            <person name="Feng M."/>
            <person name="Maeda T."/>
            <person name="Schwartz J.A."/>
            <person name="Shigenobu S."/>
            <person name="Lundholm N."/>
            <person name="Nishiyama T."/>
            <person name="Yang H."/>
            <person name="Hasebe M."/>
            <person name="Li S."/>
            <person name="Pierce S.K."/>
            <person name="Wang J."/>
        </authorList>
    </citation>
    <scope>NUCLEOTIDE SEQUENCE [LARGE SCALE GENOMIC DNA]</scope>
    <source>
        <strain evidence="7">EC2010</strain>
        <tissue evidence="7">Whole organism of an adult</tissue>
    </source>
</reference>
<dbReference type="SMART" id="SM01411">
    <property type="entry name" value="Ephrin_rec_like"/>
    <property type="match status" value="4"/>
</dbReference>
<keyword evidence="5" id="KW-0812">Transmembrane</keyword>
<feature type="domain" description="EGF-like" evidence="6">
    <location>
        <begin position="221"/>
        <end position="260"/>
    </location>
</feature>
<evidence type="ECO:0000313" key="8">
    <source>
        <dbReference type="Proteomes" id="UP000271974"/>
    </source>
</evidence>
<feature type="region of interest" description="Disordered" evidence="4">
    <location>
        <begin position="372"/>
        <end position="480"/>
    </location>
</feature>
<dbReference type="EMBL" id="RQTK01000969">
    <property type="protein sequence ID" value="RUS73176.1"/>
    <property type="molecule type" value="Genomic_DNA"/>
</dbReference>